<comment type="caution">
    <text evidence="2">The sequence shown here is derived from an EMBL/GenBank/DDBJ whole genome shotgun (WGS) entry which is preliminary data.</text>
</comment>
<keyword evidence="2" id="KW-0012">Acyltransferase</keyword>
<dbReference type="InterPro" id="IPR016181">
    <property type="entry name" value="Acyl_CoA_acyltransferase"/>
</dbReference>
<dbReference type="EMBL" id="JBHUGS010000002">
    <property type="protein sequence ID" value="MFD1950638.1"/>
    <property type="molecule type" value="Genomic_DNA"/>
</dbReference>
<dbReference type="GO" id="GO:0016746">
    <property type="term" value="F:acyltransferase activity"/>
    <property type="evidence" value="ECO:0007669"/>
    <property type="project" value="UniProtKB-KW"/>
</dbReference>
<dbReference type="RefSeq" id="WP_380928819.1">
    <property type="nucleotide sequence ID" value="NZ_JBHUGS010000002.1"/>
</dbReference>
<protein>
    <submittedName>
        <fullName evidence="2">GNAT family N-acetyltransferase</fullName>
        <ecNumber evidence="2">2.3.-.-</ecNumber>
    </submittedName>
</protein>
<dbReference type="PROSITE" id="PS51186">
    <property type="entry name" value="GNAT"/>
    <property type="match status" value="1"/>
</dbReference>
<gene>
    <name evidence="2" type="ORF">ACFSGX_07645</name>
</gene>
<evidence type="ECO:0000313" key="3">
    <source>
        <dbReference type="Proteomes" id="UP001597400"/>
    </source>
</evidence>
<organism evidence="2 3">
    <name type="scientific">Sphingomonas arantia</name>
    <dbReference type="NCBI Taxonomy" id="1460676"/>
    <lineage>
        <taxon>Bacteria</taxon>
        <taxon>Pseudomonadati</taxon>
        <taxon>Pseudomonadota</taxon>
        <taxon>Alphaproteobacteria</taxon>
        <taxon>Sphingomonadales</taxon>
        <taxon>Sphingomonadaceae</taxon>
        <taxon>Sphingomonas</taxon>
    </lineage>
</organism>
<feature type="domain" description="N-acetyltransferase" evidence="1">
    <location>
        <begin position="28"/>
        <end position="177"/>
    </location>
</feature>
<proteinExistence type="predicted"/>
<dbReference type="Proteomes" id="UP001597400">
    <property type="component" value="Unassembled WGS sequence"/>
</dbReference>
<dbReference type="SUPFAM" id="SSF55729">
    <property type="entry name" value="Acyl-CoA N-acyltransferases (Nat)"/>
    <property type="match status" value="1"/>
</dbReference>
<sequence length="182" mass="20214">MRGDLNRLIAPIDAPGLHLEQLGDAHRELLRPLCPADDPVWEIYPTSYAPERFDASFAAMRADQGRRPFALFADGAMVGMSGYLNVDTANGVLDIGGTYLTPSARGTGLNRPIKHLLIERAFEAGFHRIQFRIDARNGRSMAAVEKLGAVREGVMRRDRITWTGYVRDSVMYAILADEWVPA</sequence>
<keyword evidence="2" id="KW-0808">Transferase</keyword>
<evidence type="ECO:0000259" key="1">
    <source>
        <dbReference type="PROSITE" id="PS51186"/>
    </source>
</evidence>
<keyword evidence="3" id="KW-1185">Reference proteome</keyword>
<name>A0ABW4TVS0_9SPHN</name>
<dbReference type="Gene3D" id="3.40.630.30">
    <property type="match status" value="1"/>
</dbReference>
<dbReference type="PANTHER" id="PTHR43610:SF1">
    <property type="entry name" value="N-ACETYLTRANSFERASE DOMAIN-CONTAINING PROTEIN"/>
    <property type="match status" value="1"/>
</dbReference>
<evidence type="ECO:0000313" key="2">
    <source>
        <dbReference type="EMBL" id="MFD1950638.1"/>
    </source>
</evidence>
<dbReference type="PANTHER" id="PTHR43610">
    <property type="entry name" value="BLL6696 PROTEIN"/>
    <property type="match status" value="1"/>
</dbReference>
<accession>A0ABW4TVS0</accession>
<reference evidence="3" key="1">
    <citation type="journal article" date="2019" name="Int. J. Syst. Evol. Microbiol.">
        <title>The Global Catalogue of Microorganisms (GCM) 10K type strain sequencing project: providing services to taxonomists for standard genome sequencing and annotation.</title>
        <authorList>
            <consortium name="The Broad Institute Genomics Platform"/>
            <consortium name="The Broad Institute Genome Sequencing Center for Infectious Disease"/>
            <person name="Wu L."/>
            <person name="Ma J."/>
        </authorList>
    </citation>
    <scope>NUCLEOTIDE SEQUENCE [LARGE SCALE GENOMIC DNA]</scope>
    <source>
        <strain evidence="3">CGMCC 1.12702</strain>
    </source>
</reference>
<dbReference type="Pfam" id="PF13302">
    <property type="entry name" value="Acetyltransf_3"/>
    <property type="match status" value="1"/>
</dbReference>
<dbReference type="EC" id="2.3.-.-" evidence="2"/>
<dbReference type="InterPro" id="IPR000182">
    <property type="entry name" value="GNAT_dom"/>
</dbReference>